<accession>A0ABU0MAZ7</accession>
<dbReference type="Proteomes" id="UP001223743">
    <property type="component" value="Unassembled WGS sequence"/>
</dbReference>
<dbReference type="PANTHER" id="PTHR30055:SF234">
    <property type="entry name" value="HTH-TYPE TRANSCRIPTIONAL REGULATOR BETI"/>
    <property type="match status" value="1"/>
</dbReference>
<evidence type="ECO:0000256" key="1">
    <source>
        <dbReference type="ARBA" id="ARBA00023015"/>
    </source>
</evidence>
<dbReference type="InterPro" id="IPR001647">
    <property type="entry name" value="HTH_TetR"/>
</dbReference>
<evidence type="ECO:0000256" key="3">
    <source>
        <dbReference type="ARBA" id="ARBA00023163"/>
    </source>
</evidence>
<evidence type="ECO:0000256" key="2">
    <source>
        <dbReference type="ARBA" id="ARBA00023125"/>
    </source>
</evidence>
<gene>
    <name evidence="5" type="ORF">QO015_003755</name>
</gene>
<name>A0ABU0MAZ7_9HYPH</name>
<proteinExistence type="predicted"/>
<dbReference type="SUPFAM" id="SSF46689">
    <property type="entry name" value="Homeodomain-like"/>
    <property type="match status" value="1"/>
</dbReference>
<sequence length="185" mass="19787">MARPRSVSDTDLLDAALSLMIHGGPEAVTFAAVSAATQLAPATLVQRFGSKAALLKVALVRAWDLLDAETEAAAAATPPTPEGAVAMLVRLSADYPEGDAFADQLLLLREDLRDPELRLRGAEWRARLTALLAPRLADAVGPREDRAREMSALWQGALIWWAFEGDGTAAASIEATLRDWCARLG</sequence>
<comment type="caution">
    <text evidence="5">The sequence shown here is derived from an EMBL/GenBank/DDBJ whole genome shotgun (WGS) entry which is preliminary data.</text>
</comment>
<keyword evidence="3" id="KW-0804">Transcription</keyword>
<evidence type="ECO:0000313" key="6">
    <source>
        <dbReference type="Proteomes" id="UP001223743"/>
    </source>
</evidence>
<dbReference type="InterPro" id="IPR050109">
    <property type="entry name" value="HTH-type_TetR-like_transc_reg"/>
</dbReference>
<dbReference type="InterPro" id="IPR009057">
    <property type="entry name" value="Homeodomain-like_sf"/>
</dbReference>
<dbReference type="SUPFAM" id="SSF48498">
    <property type="entry name" value="Tetracyclin repressor-like, C-terminal domain"/>
    <property type="match status" value="1"/>
</dbReference>
<keyword evidence="6" id="KW-1185">Reference proteome</keyword>
<dbReference type="RefSeq" id="WP_266283557.1">
    <property type="nucleotide sequence ID" value="NZ_JAPKNF010000003.1"/>
</dbReference>
<dbReference type="InterPro" id="IPR036271">
    <property type="entry name" value="Tet_transcr_reg_TetR-rel_C_sf"/>
</dbReference>
<evidence type="ECO:0000259" key="4">
    <source>
        <dbReference type="Pfam" id="PF00440"/>
    </source>
</evidence>
<keyword evidence="1" id="KW-0805">Transcription regulation</keyword>
<dbReference type="Pfam" id="PF00440">
    <property type="entry name" value="TetR_N"/>
    <property type="match status" value="1"/>
</dbReference>
<evidence type="ECO:0000313" key="5">
    <source>
        <dbReference type="EMBL" id="MDQ0518142.1"/>
    </source>
</evidence>
<reference evidence="5 6" key="1">
    <citation type="submission" date="2023-07" db="EMBL/GenBank/DDBJ databases">
        <title>Genomic Encyclopedia of Type Strains, Phase IV (KMG-IV): sequencing the most valuable type-strain genomes for metagenomic binning, comparative biology and taxonomic classification.</title>
        <authorList>
            <person name="Goeker M."/>
        </authorList>
    </citation>
    <scope>NUCLEOTIDE SEQUENCE [LARGE SCALE GENOMIC DNA]</scope>
    <source>
        <strain evidence="5 6">B1-1</strain>
    </source>
</reference>
<feature type="domain" description="HTH tetR-type" evidence="4">
    <location>
        <begin position="12"/>
        <end position="56"/>
    </location>
</feature>
<keyword evidence="2" id="KW-0238">DNA-binding</keyword>
<dbReference type="PANTHER" id="PTHR30055">
    <property type="entry name" value="HTH-TYPE TRANSCRIPTIONAL REGULATOR RUTR"/>
    <property type="match status" value="1"/>
</dbReference>
<dbReference type="EMBL" id="JAUSWJ010000001">
    <property type="protein sequence ID" value="MDQ0518142.1"/>
    <property type="molecule type" value="Genomic_DNA"/>
</dbReference>
<organism evidence="5 6">
    <name type="scientific">Kaistia geumhonensis</name>
    <dbReference type="NCBI Taxonomy" id="410839"/>
    <lineage>
        <taxon>Bacteria</taxon>
        <taxon>Pseudomonadati</taxon>
        <taxon>Pseudomonadota</taxon>
        <taxon>Alphaproteobacteria</taxon>
        <taxon>Hyphomicrobiales</taxon>
        <taxon>Kaistiaceae</taxon>
        <taxon>Kaistia</taxon>
    </lineage>
</organism>
<dbReference type="Gene3D" id="1.10.357.10">
    <property type="entry name" value="Tetracycline Repressor, domain 2"/>
    <property type="match status" value="1"/>
</dbReference>
<protein>
    <submittedName>
        <fullName evidence="5">AcrR family transcriptional regulator</fullName>
    </submittedName>
</protein>